<comment type="similarity">
    <text evidence="2">Belongs to the NRAMP (TC 2.A.55) family.</text>
</comment>
<feature type="compositionally biased region" description="Basic and acidic residues" evidence="6">
    <location>
        <begin position="25"/>
        <end position="37"/>
    </location>
</feature>
<name>A0A3B6UAK0_WHEAT</name>
<dbReference type="EnsemblPlants" id="TraesCSU02G077000.1">
    <property type="protein sequence ID" value="TraesCSU02G077000.1"/>
    <property type="gene ID" value="TraesCSU02G077000"/>
</dbReference>
<dbReference type="Gramene" id="TraesCSU02G077000.1">
    <property type="protein sequence ID" value="TraesCSU02G077000.1"/>
    <property type="gene ID" value="TraesCSU02G077000"/>
</dbReference>
<evidence type="ECO:0000256" key="6">
    <source>
        <dbReference type="SAM" id="MobiDB-lite"/>
    </source>
</evidence>
<feature type="region of interest" description="Disordered" evidence="6">
    <location>
        <begin position="1"/>
        <end position="37"/>
    </location>
</feature>
<dbReference type="Gramene" id="TraesCLE_scaffold_071973_01G000100.1">
    <property type="protein sequence ID" value="TraesCLE_scaffold_071973_01G000100.1"/>
    <property type="gene ID" value="TraesCLE_scaffold_071973_01G000100"/>
</dbReference>
<evidence type="ECO:0008006" key="10">
    <source>
        <dbReference type="Google" id="ProtNLM"/>
    </source>
</evidence>
<dbReference type="GO" id="GO:0016020">
    <property type="term" value="C:membrane"/>
    <property type="evidence" value="ECO:0007669"/>
    <property type="project" value="UniProtKB-SubCell"/>
</dbReference>
<dbReference type="OrthoDB" id="1000207at2759"/>
<evidence type="ECO:0000256" key="3">
    <source>
        <dbReference type="ARBA" id="ARBA00022692"/>
    </source>
</evidence>
<feature type="compositionally biased region" description="Basic and acidic residues" evidence="6">
    <location>
        <begin position="1"/>
        <end position="16"/>
    </location>
</feature>
<reference evidence="8" key="2">
    <citation type="submission" date="2018-10" db="UniProtKB">
        <authorList>
            <consortium name="EnsemblPlants"/>
        </authorList>
    </citation>
    <scope>IDENTIFICATION</scope>
</reference>
<feature type="compositionally biased region" description="Basic and acidic residues" evidence="6">
    <location>
        <begin position="261"/>
        <end position="270"/>
    </location>
</feature>
<evidence type="ECO:0000256" key="2">
    <source>
        <dbReference type="ARBA" id="ARBA00009965"/>
    </source>
</evidence>
<dbReference type="AlphaFoldDB" id="A0A3B6UAK0"/>
<dbReference type="NCBIfam" id="NF037982">
    <property type="entry name" value="Nramp_1"/>
    <property type="match status" value="1"/>
</dbReference>
<evidence type="ECO:0000256" key="1">
    <source>
        <dbReference type="ARBA" id="ARBA00004141"/>
    </source>
</evidence>
<evidence type="ECO:0000313" key="9">
    <source>
        <dbReference type="Proteomes" id="UP000019116"/>
    </source>
</evidence>
<dbReference type="PRINTS" id="PR00447">
    <property type="entry name" value="NATRESASSCMP"/>
</dbReference>
<dbReference type="PANTHER" id="PTHR11706">
    <property type="entry name" value="SOLUTE CARRIER PROTEIN FAMILY 11 MEMBER"/>
    <property type="match status" value="1"/>
</dbReference>
<dbReference type="InterPro" id="IPR001046">
    <property type="entry name" value="NRAMP_fam"/>
</dbReference>
<keyword evidence="4 7" id="KW-1133">Transmembrane helix</keyword>
<feature type="transmembrane region" description="Helical" evidence="7">
    <location>
        <begin position="185"/>
        <end position="205"/>
    </location>
</feature>
<keyword evidence="3 7" id="KW-0812">Transmembrane</keyword>
<accession>A0A3B6UAK0</accession>
<dbReference type="Gramene" id="TraesKAR6D01G0046960.1">
    <property type="protein sequence ID" value="cds.TraesKAR6D01G0046960.1"/>
    <property type="gene ID" value="TraesKAR6D01G0046960"/>
</dbReference>
<reference evidence="8" key="1">
    <citation type="submission" date="2018-08" db="EMBL/GenBank/DDBJ databases">
        <authorList>
            <person name="Rossello M."/>
        </authorList>
    </citation>
    <scope>NUCLEOTIDE SEQUENCE [LARGE SCALE GENOMIC DNA]</scope>
    <source>
        <strain evidence="8">cv. Chinese Spring</strain>
    </source>
</reference>
<keyword evidence="5 7" id="KW-0472">Membrane</keyword>
<comment type="subcellular location">
    <subcellularLocation>
        <location evidence="1">Membrane</location>
        <topology evidence="1">Multi-pass membrane protein</topology>
    </subcellularLocation>
</comment>
<evidence type="ECO:0000313" key="8">
    <source>
        <dbReference type="EnsemblPlants" id="TraesCSU02G077000.1"/>
    </source>
</evidence>
<dbReference type="Gramene" id="TraesWEE_scaffold_078647_01G000100.1">
    <property type="protein sequence ID" value="TraesWEE_scaffold_078647_01G000100.1"/>
    <property type="gene ID" value="TraesWEE_scaffold_078647_01G000100"/>
</dbReference>
<keyword evidence="9" id="KW-1185">Reference proteome</keyword>
<feature type="transmembrane region" description="Helical" evidence="7">
    <location>
        <begin position="83"/>
        <end position="105"/>
    </location>
</feature>
<dbReference type="Pfam" id="PF01566">
    <property type="entry name" value="Nramp"/>
    <property type="match status" value="1"/>
</dbReference>
<dbReference type="Gramene" id="TraesCAD_scaffold_072465_01G000100.1">
    <property type="protein sequence ID" value="TraesCAD_scaffold_072465_01G000100.1"/>
    <property type="gene ID" value="TraesCAD_scaffold_072465_01G000100"/>
</dbReference>
<dbReference type="Proteomes" id="UP000019116">
    <property type="component" value="Chromosome Un"/>
</dbReference>
<organism evidence="8">
    <name type="scientific">Triticum aestivum</name>
    <name type="common">Wheat</name>
    <dbReference type="NCBI Taxonomy" id="4565"/>
    <lineage>
        <taxon>Eukaryota</taxon>
        <taxon>Viridiplantae</taxon>
        <taxon>Streptophyta</taxon>
        <taxon>Embryophyta</taxon>
        <taxon>Tracheophyta</taxon>
        <taxon>Spermatophyta</taxon>
        <taxon>Magnoliopsida</taxon>
        <taxon>Liliopsida</taxon>
        <taxon>Poales</taxon>
        <taxon>Poaceae</taxon>
        <taxon>BOP clade</taxon>
        <taxon>Pooideae</taxon>
        <taxon>Triticodae</taxon>
        <taxon>Triticeae</taxon>
        <taxon>Triticinae</taxon>
        <taxon>Triticum</taxon>
    </lineage>
</organism>
<dbReference type="PANTHER" id="PTHR11706:SF48">
    <property type="entry name" value="METAL TRANSPORTER NRAT1"/>
    <property type="match status" value="1"/>
</dbReference>
<protein>
    <recommendedName>
        <fullName evidence="10">Metal transporter</fullName>
    </recommendedName>
</protein>
<evidence type="ECO:0000256" key="4">
    <source>
        <dbReference type="ARBA" id="ARBA00022989"/>
    </source>
</evidence>
<proteinExistence type="inferred from homology"/>
<feature type="transmembrane region" description="Helical" evidence="7">
    <location>
        <begin position="148"/>
        <end position="173"/>
    </location>
</feature>
<feature type="region of interest" description="Disordered" evidence="6">
    <location>
        <begin position="251"/>
        <end position="270"/>
    </location>
</feature>
<dbReference type="SMR" id="A0A3B6UAK0"/>
<dbReference type="Gramene" id="TraesROB_scaffold_073713_01G000100.1">
    <property type="protein sequence ID" value="TraesROB_scaffold_073713_01G000100.1"/>
    <property type="gene ID" value="TraesROB_scaffold_073713_01G000100"/>
</dbReference>
<dbReference type="GO" id="GO:0046873">
    <property type="term" value="F:metal ion transmembrane transporter activity"/>
    <property type="evidence" value="ECO:0007669"/>
    <property type="project" value="InterPro"/>
</dbReference>
<feature type="transmembrane region" description="Helical" evidence="7">
    <location>
        <begin position="45"/>
        <end position="63"/>
    </location>
</feature>
<sequence length="270" mass="29316">MEGAGERDEIGHEPHHGGAVQSGGKHKDSTTGDEKDGEFQVQPRWRKFLAHVGSGALVAIGFLDPSNLETDMQAGADFKYELLWVVLVGMIFVLFIQTLSANLGVKTGRHLAELCREEYPPFVNICLWIIAELAVISDDIPEVLGTAFAFNILFKIPVWAGVILTVFSTLLLLGVQRFGARKLEFIIAAFMFTMAGCFFGELSYLSPSARDVTKGMFVPSLRGKGAAANAMALFGAIIHRTTCSCTLPWSSHGRPHGQTKASERPADTSS</sequence>
<dbReference type="OMA" id="EEYPRKI"/>
<evidence type="ECO:0000256" key="5">
    <source>
        <dbReference type="ARBA" id="ARBA00023136"/>
    </source>
</evidence>
<evidence type="ECO:0000256" key="7">
    <source>
        <dbReference type="SAM" id="Phobius"/>
    </source>
</evidence>